<accession>A0A2G8T3C6</accession>
<protein>
    <recommendedName>
        <fullName evidence="3">Anti-sigma factor</fullName>
    </recommendedName>
</protein>
<dbReference type="EMBL" id="PDOB01000008">
    <property type="protein sequence ID" value="PIL40463.1"/>
    <property type="molecule type" value="Genomic_DNA"/>
</dbReference>
<dbReference type="AlphaFoldDB" id="A0A2G8T3C6"/>
<name>A0A2G8T3C6_9BURK</name>
<dbReference type="RefSeq" id="WP_099915343.1">
    <property type="nucleotide sequence ID" value="NZ_PDOB01000008.1"/>
</dbReference>
<comment type="caution">
    <text evidence="1">The sequence shown here is derived from an EMBL/GenBank/DDBJ whole genome shotgun (WGS) entry which is preliminary data.</text>
</comment>
<dbReference type="OrthoDB" id="5702022at2"/>
<evidence type="ECO:0000313" key="2">
    <source>
        <dbReference type="Proteomes" id="UP000228593"/>
    </source>
</evidence>
<evidence type="ECO:0000313" key="1">
    <source>
        <dbReference type="EMBL" id="PIL40463.1"/>
    </source>
</evidence>
<evidence type="ECO:0008006" key="3">
    <source>
        <dbReference type="Google" id="ProtNLM"/>
    </source>
</evidence>
<keyword evidence="2" id="KW-1185">Reference proteome</keyword>
<proteinExistence type="predicted"/>
<gene>
    <name evidence="1" type="ORF">CR103_07320</name>
</gene>
<sequence length="249" mass="26062">MRFTDETLMAFADGELDAGTRHEVELAMRVDPVLAAKVQQHILLRRDVFRAFARTLDEPVPQRLRQAASSSPKVVHLDSVRVARKPVVIETPHRWSWPEWGAIAATLVVGVLAGTLGLHSVQGETTFASGGSNGTLTARGKLDTALTRQLASAPPAAGSAITIGVSFVAKEGQYCRTFAVGGAAGLACRSDGQWTIPVLTDSGGGAAGAYRQAGSAMPPAVLDAVDARAVGPSLDAKGERAAAQRGWSR</sequence>
<dbReference type="Proteomes" id="UP000228593">
    <property type="component" value="Unassembled WGS sequence"/>
</dbReference>
<reference evidence="1 2" key="1">
    <citation type="submission" date="2017-10" db="EMBL/GenBank/DDBJ databases">
        <title>Massilia psychrophilum sp. nov., a novel purple-pigmented bacterium isolated from Tianshan glacier, Xinjiang Municipality, China.</title>
        <authorList>
            <person name="Wang H."/>
        </authorList>
    </citation>
    <scope>NUCLEOTIDE SEQUENCE [LARGE SCALE GENOMIC DNA]</scope>
    <source>
        <strain evidence="1 2">JCM 30813</strain>
    </source>
</reference>
<organism evidence="1 2">
    <name type="scientific">Massilia psychrophila</name>
    <dbReference type="NCBI Taxonomy" id="1603353"/>
    <lineage>
        <taxon>Bacteria</taxon>
        <taxon>Pseudomonadati</taxon>
        <taxon>Pseudomonadota</taxon>
        <taxon>Betaproteobacteria</taxon>
        <taxon>Burkholderiales</taxon>
        <taxon>Oxalobacteraceae</taxon>
        <taxon>Telluria group</taxon>
        <taxon>Massilia</taxon>
    </lineage>
</organism>